<name>A0ABV3D3B3_STREX</name>
<dbReference type="EMBL" id="JBEZAM010000053">
    <property type="protein sequence ID" value="MEU7296979.1"/>
    <property type="molecule type" value="Genomic_DNA"/>
</dbReference>
<dbReference type="RefSeq" id="WP_359213761.1">
    <property type="nucleotide sequence ID" value="NZ_JBEZAM010000053.1"/>
</dbReference>
<keyword evidence="1" id="KW-0812">Transmembrane</keyword>
<keyword evidence="3" id="KW-1185">Reference proteome</keyword>
<proteinExistence type="predicted"/>
<gene>
    <name evidence="2" type="ORF">AB0A76_27880</name>
</gene>
<sequence length="99" mass="10490">MDTYLHVPGRRPLLAPSVTGMVLLVLLVVLRGVGRLSFSNHQCQGRNNDADYNTPGEGIASGLAHIGEDVYSWTGPAAVVVLVGVCVWATIAFMAGRRG</sequence>
<protein>
    <submittedName>
        <fullName evidence="2">Uncharacterized protein</fullName>
    </submittedName>
</protein>
<evidence type="ECO:0000256" key="1">
    <source>
        <dbReference type="SAM" id="Phobius"/>
    </source>
</evidence>
<keyword evidence="1" id="KW-1133">Transmembrane helix</keyword>
<feature type="transmembrane region" description="Helical" evidence="1">
    <location>
        <begin position="12"/>
        <end position="30"/>
    </location>
</feature>
<comment type="caution">
    <text evidence="2">The sequence shown here is derived from an EMBL/GenBank/DDBJ whole genome shotgun (WGS) entry which is preliminary data.</text>
</comment>
<evidence type="ECO:0000313" key="3">
    <source>
        <dbReference type="Proteomes" id="UP001551210"/>
    </source>
</evidence>
<evidence type="ECO:0000313" key="2">
    <source>
        <dbReference type="EMBL" id="MEU7296979.1"/>
    </source>
</evidence>
<feature type="transmembrane region" description="Helical" evidence="1">
    <location>
        <begin position="77"/>
        <end position="96"/>
    </location>
</feature>
<accession>A0ABV3D3B3</accession>
<reference evidence="2 3" key="1">
    <citation type="submission" date="2024-06" db="EMBL/GenBank/DDBJ databases">
        <title>The Natural Products Discovery Center: Release of the First 8490 Sequenced Strains for Exploring Actinobacteria Biosynthetic Diversity.</title>
        <authorList>
            <person name="Kalkreuter E."/>
            <person name="Kautsar S.A."/>
            <person name="Yang D."/>
            <person name="Bader C.D."/>
            <person name="Teijaro C.N."/>
            <person name="Fluegel L."/>
            <person name="Davis C.M."/>
            <person name="Simpson J.R."/>
            <person name="Lauterbach L."/>
            <person name="Steele A.D."/>
            <person name="Gui C."/>
            <person name="Meng S."/>
            <person name="Li G."/>
            <person name="Viehrig K."/>
            <person name="Ye F."/>
            <person name="Su P."/>
            <person name="Kiefer A.F."/>
            <person name="Nichols A."/>
            <person name="Cepeda A.J."/>
            <person name="Yan W."/>
            <person name="Fan B."/>
            <person name="Jiang Y."/>
            <person name="Adhikari A."/>
            <person name="Zheng C.-J."/>
            <person name="Schuster L."/>
            <person name="Cowan T.M."/>
            <person name="Smanski M.J."/>
            <person name="Chevrette M.G."/>
            <person name="De Carvalho L.P.S."/>
            <person name="Shen B."/>
        </authorList>
    </citation>
    <scope>NUCLEOTIDE SEQUENCE [LARGE SCALE GENOMIC DNA]</scope>
    <source>
        <strain evidence="2 3">NPDC045705</strain>
    </source>
</reference>
<organism evidence="2 3">
    <name type="scientific">Streptomyces exfoliatus</name>
    <name type="common">Streptomyces hydrogenans</name>
    <dbReference type="NCBI Taxonomy" id="1905"/>
    <lineage>
        <taxon>Bacteria</taxon>
        <taxon>Bacillati</taxon>
        <taxon>Actinomycetota</taxon>
        <taxon>Actinomycetes</taxon>
        <taxon>Kitasatosporales</taxon>
        <taxon>Streptomycetaceae</taxon>
        <taxon>Streptomyces</taxon>
    </lineage>
</organism>
<dbReference type="Proteomes" id="UP001551210">
    <property type="component" value="Unassembled WGS sequence"/>
</dbReference>
<keyword evidence="1" id="KW-0472">Membrane</keyword>